<dbReference type="InterPro" id="IPR001487">
    <property type="entry name" value="Bromodomain"/>
</dbReference>
<keyword evidence="6" id="KW-0804">Transcription</keyword>
<dbReference type="Gene3D" id="1.20.920.10">
    <property type="entry name" value="Bromodomain-like"/>
    <property type="match status" value="2"/>
</dbReference>
<dbReference type="OrthoDB" id="6017at2759"/>
<feature type="compositionally biased region" description="Low complexity" evidence="9">
    <location>
        <begin position="558"/>
        <end position="568"/>
    </location>
</feature>
<reference evidence="11 12" key="1">
    <citation type="journal article" date="2018" name="Mol. Biol. Evol.">
        <title>Broad Genomic Sampling Reveals a Smut Pathogenic Ancestry of the Fungal Clade Ustilaginomycotina.</title>
        <authorList>
            <person name="Kijpornyongpan T."/>
            <person name="Mondo S.J."/>
            <person name="Barry K."/>
            <person name="Sandor L."/>
            <person name="Lee J."/>
            <person name="Lipzen A."/>
            <person name="Pangilinan J."/>
            <person name="LaButti K."/>
            <person name="Hainaut M."/>
            <person name="Henrissat B."/>
            <person name="Grigoriev I.V."/>
            <person name="Spatafora J.W."/>
            <person name="Aime M.C."/>
        </authorList>
    </citation>
    <scope>NUCLEOTIDE SEQUENCE [LARGE SCALE GENOMIC DNA]</scope>
    <source>
        <strain evidence="11 12">MCA 3882</strain>
    </source>
</reference>
<keyword evidence="5 8" id="KW-0103">Bromodomain</keyword>
<evidence type="ECO:0000256" key="2">
    <source>
        <dbReference type="ARBA" id="ARBA00022737"/>
    </source>
</evidence>
<dbReference type="STRING" id="1280837.A0A316VL43"/>
<feature type="region of interest" description="Disordered" evidence="9">
    <location>
        <begin position="524"/>
        <end position="568"/>
    </location>
</feature>
<dbReference type="PROSITE" id="PS50014">
    <property type="entry name" value="BROMODOMAIN_2"/>
    <property type="match status" value="2"/>
</dbReference>
<evidence type="ECO:0000256" key="6">
    <source>
        <dbReference type="ARBA" id="ARBA00023163"/>
    </source>
</evidence>
<dbReference type="PRINTS" id="PR00503">
    <property type="entry name" value="BROMODOMAIN"/>
</dbReference>
<keyword evidence="7" id="KW-0539">Nucleus</keyword>
<evidence type="ECO:0000256" key="8">
    <source>
        <dbReference type="PROSITE-ProRule" id="PRU00035"/>
    </source>
</evidence>
<dbReference type="CDD" id="cd04369">
    <property type="entry name" value="Bromodomain"/>
    <property type="match status" value="1"/>
</dbReference>
<evidence type="ECO:0000313" key="12">
    <source>
        <dbReference type="Proteomes" id="UP000245771"/>
    </source>
</evidence>
<dbReference type="EMBL" id="KZ819602">
    <property type="protein sequence ID" value="PWN37984.1"/>
    <property type="molecule type" value="Genomic_DNA"/>
</dbReference>
<feature type="domain" description="Bromo" evidence="10">
    <location>
        <begin position="407"/>
        <end position="477"/>
    </location>
</feature>
<feature type="region of interest" description="Disordered" evidence="9">
    <location>
        <begin position="238"/>
        <end position="385"/>
    </location>
</feature>
<comment type="subcellular location">
    <subcellularLocation>
        <location evidence="1">Nucleus</location>
    </subcellularLocation>
</comment>
<dbReference type="SUPFAM" id="SSF47370">
    <property type="entry name" value="Bromodomain"/>
    <property type="match status" value="2"/>
</dbReference>
<dbReference type="PROSITE" id="PS00633">
    <property type="entry name" value="BROMODOMAIN_1"/>
    <property type="match status" value="1"/>
</dbReference>
<feature type="compositionally biased region" description="Basic residues" evidence="9">
    <location>
        <begin position="376"/>
        <end position="385"/>
    </location>
</feature>
<evidence type="ECO:0000313" key="11">
    <source>
        <dbReference type="EMBL" id="PWN37984.1"/>
    </source>
</evidence>
<evidence type="ECO:0000256" key="4">
    <source>
        <dbReference type="ARBA" id="ARBA00023015"/>
    </source>
</evidence>
<name>A0A316VL43_9BASI</name>
<keyword evidence="12" id="KW-1185">Reference proteome</keyword>
<feature type="compositionally biased region" description="Basic and acidic residues" evidence="9">
    <location>
        <begin position="299"/>
        <end position="309"/>
    </location>
</feature>
<dbReference type="GO" id="GO:0003682">
    <property type="term" value="F:chromatin binding"/>
    <property type="evidence" value="ECO:0007669"/>
    <property type="project" value="TreeGrafter"/>
</dbReference>
<dbReference type="RefSeq" id="XP_025358286.1">
    <property type="nucleotide sequence ID" value="XM_025502012.1"/>
</dbReference>
<organism evidence="11 12">
    <name type="scientific">Meira miltonrushii</name>
    <dbReference type="NCBI Taxonomy" id="1280837"/>
    <lineage>
        <taxon>Eukaryota</taxon>
        <taxon>Fungi</taxon>
        <taxon>Dikarya</taxon>
        <taxon>Basidiomycota</taxon>
        <taxon>Ustilaginomycotina</taxon>
        <taxon>Exobasidiomycetes</taxon>
        <taxon>Exobasidiales</taxon>
        <taxon>Brachybasidiaceae</taxon>
        <taxon>Meira</taxon>
    </lineage>
</organism>
<keyword evidence="4" id="KW-0805">Transcription regulation</keyword>
<dbReference type="PANTHER" id="PTHR16062:SF19">
    <property type="entry name" value="PROTEIN POLYBROMO-1"/>
    <property type="match status" value="1"/>
</dbReference>
<evidence type="ECO:0000256" key="1">
    <source>
        <dbReference type="ARBA" id="ARBA00004123"/>
    </source>
</evidence>
<sequence length="853" mass="93227">MWIEMMERKEDVNAVSTNIHLYLHHIAQPWHQTIIQTVSMPPRSSIPGLSTGNIIEGGRKRGRNDDEAPQAQASPRLGSSPALRSSGATPIPDSTSKEKVTQQGFRLLDFIIHRLDTSDKSPLCIPFLALPSRTDYPDYYEQIKTPLSLEQVRRKLQNRQYDSLEDVRNALETIWRNAKRYNLKTSEIYEKARVLHSATRESYVDLAEKNELAPVYDGGLQEGKPSLMEQSARLAKIEKPNARARLDYDEPTRGPPTVSLRLKKSDDIDYEEDSDTVPGESQSPAPTMAVNTAQAPVHVKREQSVKEEDTQMTDVAPVTTRASTAAKAEQSQPTTTAAPAVSIAQSNGTTANSPAPVASTSHAPAPSFTPTQSSGSKKRRIYAPRGKRLKSTLRQLVSSLKFKEYKPSKTMCEDFMDLPTKAELPEYYKEIKEPISMRMIDEKSMRNGYETAFSLFSDLRLMVKNAKEFNEEGSDIWKNADAISQHIENIMVPALLAENFTLHPEDDRESVLPGDVFDPVAHAAAKAAELESSDESPEPNASGGGGGKRGRPSNQSLNHPNVHPNNNANWQEYARANGYLAPNAMQAANSPEAMRAQANQRRMPNGQPMLAGYPPNAMSPPLPGGYPAGYPGASPFSGPPAVNGVSQHAPPKNTKRLNGEAPPDPYDIATLLLPDGTKWRRKSVCSAFTVAYRGVDGRDRDVIFANDVSHNHAVGVGSFYNSRAGENATVSITFSVKKIVPVDNGKKTTEEDEMLQRPWSVTAHYNGTSTKIQSADGEEANVVDGATEVGQGANCSILLKPTSGNSVLDVSISPSAPDATLSAIVADPKHPHHARASALLALPDKYRIFLNCE</sequence>
<dbReference type="InterPro" id="IPR018359">
    <property type="entry name" value="Bromodomain_CS"/>
</dbReference>
<feature type="compositionally biased region" description="Polar residues" evidence="9">
    <location>
        <begin position="279"/>
        <end position="294"/>
    </location>
</feature>
<dbReference type="GO" id="GO:0006338">
    <property type="term" value="P:chromatin remodeling"/>
    <property type="evidence" value="ECO:0007669"/>
    <property type="project" value="InterPro"/>
</dbReference>
<evidence type="ECO:0000256" key="9">
    <source>
        <dbReference type="SAM" id="MobiDB-lite"/>
    </source>
</evidence>
<feature type="compositionally biased region" description="Polar residues" evidence="9">
    <location>
        <begin position="82"/>
        <end position="94"/>
    </location>
</feature>
<dbReference type="InterPro" id="IPR036427">
    <property type="entry name" value="Bromodomain-like_sf"/>
</dbReference>
<dbReference type="GO" id="GO:0016586">
    <property type="term" value="C:RSC-type complex"/>
    <property type="evidence" value="ECO:0007669"/>
    <property type="project" value="InterPro"/>
</dbReference>
<keyword evidence="3" id="KW-0156">Chromatin regulator</keyword>
<feature type="compositionally biased region" description="Basic and acidic residues" evidence="9">
    <location>
        <begin position="238"/>
        <end position="252"/>
    </location>
</feature>
<proteinExistence type="predicted"/>
<dbReference type="SMART" id="SM00297">
    <property type="entry name" value="BROMO"/>
    <property type="match status" value="2"/>
</dbReference>
<evidence type="ECO:0000259" key="10">
    <source>
        <dbReference type="PROSITE" id="PS50014"/>
    </source>
</evidence>
<evidence type="ECO:0000256" key="5">
    <source>
        <dbReference type="ARBA" id="ARBA00023117"/>
    </source>
</evidence>
<evidence type="ECO:0000256" key="7">
    <source>
        <dbReference type="ARBA" id="ARBA00023242"/>
    </source>
</evidence>
<feature type="compositionally biased region" description="Basic and acidic residues" evidence="9">
    <location>
        <begin position="57"/>
        <end position="66"/>
    </location>
</feature>
<accession>A0A316VL43</accession>
<dbReference type="InterPro" id="IPR037382">
    <property type="entry name" value="Rsc/polybromo"/>
</dbReference>
<keyword evidence="2" id="KW-0677">Repeat</keyword>
<feature type="region of interest" description="Disordered" evidence="9">
    <location>
        <begin position="41"/>
        <end position="100"/>
    </location>
</feature>
<feature type="domain" description="Bromo" evidence="10">
    <location>
        <begin position="119"/>
        <end position="189"/>
    </location>
</feature>
<gene>
    <name evidence="11" type="ORF">FA14DRAFT_21707</name>
</gene>
<evidence type="ECO:0000256" key="3">
    <source>
        <dbReference type="ARBA" id="ARBA00022853"/>
    </source>
</evidence>
<dbReference type="PANTHER" id="PTHR16062">
    <property type="entry name" value="SWI/SNF-RELATED"/>
    <property type="match status" value="1"/>
</dbReference>
<feature type="compositionally biased region" description="Polar residues" evidence="9">
    <location>
        <begin position="329"/>
        <end position="375"/>
    </location>
</feature>
<dbReference type="InParanoid" id="A0A316VL43"/>
<dbReference type="GeneID" id="37023793"/>
<dbReference type="GO" id="GO:0006368">
    <property type="term" value="P:transcription elongation by RNA polymerase II"/>
    <property type="evidence" value="ECO:0007669"/>
    <property type="project" value="TreeGrafter"/>
</dbReference>
<protein>
    <submittedName>
        <fullName evidence="11">Bromodomain-containing protein</fullName>
    </submittedName>
</protein>
<dbReference type="Proteomes" id="UP000245771">
    <property type="component" value="Unassembled WGS sequence"/>
</dbReference>
<dbReference type="Pfam" id="PF00439">
    <property type="entry name" value="Bromodomain"/>
    <property type="match status" value="2"/>
</dbReference>
<dbReference type="AlphaFoldDB" id="A0A316VL43"/>